<dbReference type="InterPro" id="IPR036397">
    <property type="entry name" value="RNaseH_sf"/>
</dbReference>
<dbReference type="eggNOG" id="COG2963">
    <property type="taxonomic scope" value="Bacteria"/>
</dbReference>
<feature type="domain" description="Integrase catalytic" evidence="3">
    <location>
        <begin position="230"/>
        <end position="397"/>
    </location>
</feature>
<gene>
    <name evidence="4" type="ordered locus">Cyagr_2638</name>
</gene>
<dbReference type="InterPro" id="IPR012337">
    <property type="entry name" value="RNaseH-like_sf"/>
</dbReference>
<dbReference type="GO" id="GO:0003677">
    <property type="term" value="F:DNA binding"/>
    <property type="evidence" value="ECO:0007669"/>
    <property type="project" value="InterPro"/>
</dbReference>
<evidence type="ECO:0000313" key="5">
    <source>
        <dbReference type="Proteomes" id="UP000010388"/>
    </source>
</evidence>
<organism evidence="4 5">
    <name type="scientific">Cyanobium gracile (strain ATCC 27147 / PCC 6307)</name>
    <dbReference type="NCBI Taxonomy" id="292564"/>
    <lineage>
        <taxon>Bacteria</taxon>
        <taxon>Bacillati</taxon>
        <taxon>Cyanobacteriota</taxon>
        <taxon>Cyanophyceae</taxon>
        <taxon>Synechococcales</taxon>
        <taxon>Prochlorococcaceae</taxon>
        <taxon>Cyanobium</taxon>
    </lineage>
</organism>
<evidence type="ECO:0000256" key="2">
    <source>
        <dbReference type="SAM" id="Coils"/>
    </source>
</evidence>
<protein>
    <submittedName>
        <fullName evidence="4">Transposase</fullName>
    </submittedName>
</protein>
<dbReference type="InterPro" id="IPR001584">
    <property type="entry name" value="Integrase_cat-core"/>
</dbReference>
<dbReference type="AlphaFoldDB" id="K9P9U1"/>
<dbReference type="NCBIfam" id="NF033516">
    <property type="entry name" value="transpos_IS3"/>
    <property type="match status" value="1"/>
</dbReference>
<dbReference type="SUPFAM" id="SSF53098">
    <property type="entry name" value="Ribonuclease H-like"/>
    <property type="match status" value="1"/>
</dbReference>
<keyword evidence="2" id="KW-0175">Coiled coil</keyword>
<dbReference type="InterPro" id="IPR002514">
    <property type="entry name" value="Transposase_8"/>
</dbReference>
<dbReference type="InterPro" id="IPR050900">
    <property type="entry name" value="Transposase_IS3/IS150/IS904"/>
</dbReference>
<dbReference type="PANTHER" id="PTHR46889:SF4">
    <property type="entry name" value="TRANSPOSASE INSO FOR INSERTION SEQUENCE ELEMENT IS911B-RELATED"/>
    <property type="match status" value="1"/>
</dbReference>
<dbReference type="PROSITE" id="PS50994">
    <property type="entry name" value="INTEGRASE"/>
    <property type="match status" value="1"/>
</dbReference>
<reference evidence="5" key="1">
    <citation type="journal article" date="2013" name="Proc. Natl. Acad. Sci. U.S.A.">
        <title>Improving the coverage of the cyanobacterial phylum using diversity-driven genome sequencing.</title>
        <authorList>
            <person name="Shih P.M."/>
            <person name="Wu D."/>
            <person name="Latifi A."/>
            <person name="Axen S.D."/>
            <person name="Fewer D.P."/>
            <person name="Talla E."/>
            <person name="Calteau A."/>
            <person name="Cai F."/>
            <person name="Tandeau de Marsac N."/>
            <person name="Rippka R."/>
            <person name="Herdman M."/>
            <person name="Sivonen K."/>
            <person name="Coursin T."/>
            <person name="Laurent T."/>
            <person name="Goodwin L."/>
            <person name="Nolan M."/>
            <person name="Davenport K.W."/>
            <person name="Han C.S."/>
            <person name="Rubin E.M."/>
            <person name="Eisen J.A."/>
            <person name="Woyke T."/>
            <person name="Gugger M."/>
            <person name="Kerfeld C.A."/>
        </authorList>
    </citation>
    <scope>NUCLEOTIDE SEQUENCE [LARGE SCALE GENOMIC DNA]</scope>
    <source>
        <strain evidence="5">ATCC 27147 / PCC 6307</strain>
    </source>
</reference>
<feature type="coiled-coil region" evidence="2">
    <location>
        <begin position="67"/>
        <end position="94"/>
    </location>
</feature>
<dbReference type="EMBL" id="CP003495">
    <property type="protein sequence ID" value="AFY29733.1"/>
    <property type="molecule type" value="Genomic_DNA"/>
</dbReference>
<dbReference type="GO" id="GO:0006313">
    <property type="term" value="P:DNA transposition"/>
    <property type="evidence" value="ECO:0007669"/>
    <property type="project" value="InterPro"/>
</dbReference>
<sequence>MTNPTKTRRRFTAQQKVEAVELCLQEGLSCNAVAQRLGLPSSSLARWVRQARMDRGQAGPRDQGLLSSEERAELSRLRKENRELRREKDFFQAGGSALCQGAAAAERFRLIDQLADQHSISWLCRQLGVARSGFYAWRQRHEAPGKRAAENARLTAEIQAVFGEHRGFYGSPRIHQELRAAGHPVGRHRVARLMRRADLRARTRKAFRPCSRASSGAAGVAENLLQQDFQPPAPNRCWAGDITYIRTSAGWRYLAVWIDLFSRRVVGWTLNQRMDAALVIEALNRALGHRQVEPEQLLIHTDQGSQYRASDYRDRLAKHGILCSMSAKGCCWDNAVVESFFSTLKLELDLDDDRAVLISPQQLQRDLAFWIEGYYNRERRHSTVGYLSPIDYEQRFIAASTLTFVTP</sequence>
<comment type="function">
    <text evidence="1">Involved in the transposition of the insertion sequence.</text>
</comment>
<dbReference type="Pfam" id="PF13276">
    <property type="entry name" value="HTH_21"/>
    <property type="match status" value="1"/>
</dbReference>
<dbReference type="Pfam" id="PF01527">
    <property type="entry name" value="HTH_Tnp_1"/>
    <property type="match status" value="1"/>
</dbReference>
<dbReference type="InterPro" id="IPR009057">
    <property type="entry name" value="Homeodomain-like_sf"/>
</dbReference>
<dbReference type="InterPro" id="IPR048020">
    <property type="entry name" value="Transpos_IS3"/>
</dbReference>
<evidence type="ECO:0000256" key="1">
    <source>
        <dbReference type="ARBA" id="ARBA00002286"/>
    </source>
</evidence>
<dbReference type="KEGG" id="cgc:Cyagr_2638"/>
<dbReference type="Gene3D" id="1.10.10.60">
    <property type="entry name" value="Homeodomain-like"/>
    <property type="match status" value="1"/>
</dbReference>
<evidence type="ECO:0000259" key="3">
    <source>
        <dbReference type="PROSITE" id="PS50994"/>
    </source>
</evidence>
<dbReference type="eggNOG" id="COG2801">
    <property type="taxonomic scope" value="Bacteria"/>
</dbReference>
<dbReference type="Proteomes" id="UP000010388">
    <property type="component" value="Chromosome"/>
</dbReference>
<dbReference type="InterPro" id="IPR025948">
    <property type="entry name" value="HTH-like_dom"/>
</dbReference>
<dbReference type="GO" id="GO:0015074">
    <property type="term" value="P:DNA integration"/>
    <property type="evidence" value="ECO:0007669"/>
    <property type="project" value="InterPro"/>
</dbReference>
<dbReference type="PANTHER" id="PTHR46889">
    <property type="entry name" value="TRANSPOSASE INSF FOR INSERTION SEQUENCE IS3B-RELATED"/>
    <property type="match status" value="1"/>
</dbReference>
<dbReference type="Pfam" id="PF00665">
    <property type="entry name" value="rve"/>
    <property type="match status" value="1"/>
</dbReference>
<proteinExistence type="predicted"/>
<dbReference type="HOGENOM" id="CLU_027402_33_0_3"/>
<name>K9P9U1_CYAGP</name>
<evidence type="ECO:0000313" key="4">
    <source>
        <dbReference type="EMBL" id="AFY29733.1"/>
    </source>
</evidence>
<accession>K9P9U1</accession>
<dbReference type="SUPFAM" id="SSF46689">
    <property type="entry name" value="Homeodomain-like"/>
    <property type="match status" value="1"/>
</dbReference>
<dbReference type="Gene3D" id="3.30.420.10">
    <property type="entry name" value="Ribonuclease H-like superfamily/Ribonuclease H"/>
    <property type="match status" value="1"/>
</dbReference>
<dbReference type="GO" id="GO:0004803">
    <property type="term" value="F:transposase activity"/>
    <property type="evidence" value="ECO:0007669"/>
    <property type="project" value="InterPro"/>
</dbReference>